<dbReference type="InterPro" id="IPR004364">
    <property type="entry name" value="Aa-tRNA-synt_II"/>
</dbReference>
<proteinExistence type="predicted"/>
<dbReference type="EMBL" id="BMDX01000001">
    <property type="protein sequence ID" value="GGA62782.1"/>
    <property type="molecule type" value="Genomic_DNA"/>
</dbReference>
<comment type="caution">
    <text evidence="7">The sequence shown here is derived from an EMBL/GenBank/DDBJ whole genome shotgun (WGS) entry which is preliminary data.</text>
</comment>
<dbReference type="Pfam" id="PF00152">
    <property type="entry name" value="tRNA-synt_2"/>
    <property type="match status" value="1"/>
</dbReference>
<dbReference type="AlphaFoldDB" id="A0A8J2XM72"/>
<gene>
    <name evidence="7" type="primary">poxA</name>
    <name evidence="7" type="ORF">GCM10011369_00030</name>
</gene>
<dbReference type="PANTHER" id="PTHR42918">
    <property type="entry name" value="LYSYL-TRNA SYNTHETASE"/>
    <property type="match status" value="1"/>
</dbReference>
<keyword evidence="3" id="KW-0547">Nucleotide-binding</keyword>
<protein>
    <submittedName>
        <fullName evidence="7">Elongation factor P--(R)-beta-lysine ligase</fullName>
    </submittedName>
</protein>
<evidence type="ECO:0000313" key="7">
    <source>
        <dbReference type="EMBL" id="GGA62782.1"/>
    </source>
</evidence>
<evidence type="ECO:0000256" key="2">
    <source>
        <dbReference type="ARBA" id="ARBA00022598"/>
    </source>
</evidence>
<keyword evidence="8" id="KW-1185">Reference proteome</keyword>
<evidence type="ECO:0000313" key="8">
    <source>
        <dbReference type="Proteomes" id="UP000619743"/>
    </source>
</evidence>
<dbReference type="GO" id="GO:0000049">
    <property type="term" value="F:tRNA binding"/>
    <property type="evidence" value="ECO:0007669"/>
    <property type="project" value="TreeGrafter"/>
</dbReference>
<sequence length="326" mass="36457">MNTLLPPNWRPTASREALIARANMLTTIRQFFAEREVLEVDTPAMSQASVTDIHLQPFVTHLVAPGQTPELPLFLSTSPEFHMKRLLCADVGAIYQLSKAFRNEELGRFHNSEFTMLEWYRPDFDHRDLMAEISQLMQLVLACDGCDSMSYQQAFIDYLGIDPLTASVAELQQVAPASCQELAARETNKDTLLQLLFSIVIEPQIGQLRPIFVFGFPASQAALAQLNDDDPRIADRFELYFKGIELANGFRELQDGSEQRRRFEQDCAWRAAQGLPIPPIDDRFLAALDAGLPACAGVALGIDRLLMLKLGVSDISEVIAFPVDRA</sequence>
<evidence type="ECO:0000259" key="6">
    <source>
        <dbReference type="PROSITE" id="PS50862"/>
    </source>
</evidence>
<dbReference type="InterPro" id="IPR004525">
    <property type="entry name" value="EpmA"/>
</dbReference>
<keyword evidence="7" id="KW-0648">Protein biosynthesis</keyword>
<comment type="catalytic activity">
    <reaction evidence="5">
        <text>D-beta-lysine + L-lysyl-[protein] + ATP = N(6)-((3R)-3,6-diaminohexanoyl)-L-lysyl-[protein] + AMP + diphosphate + H(+)</text>
        <dbReference type="Rhea" id="RHEA:83435"/>
        <dbReference type="Rhea" id="RHEA-COMP:9752"/>
        <dbReference type="Rhea" id="RHEA-COMP:20131"/>
        <dbReference type="ChEBI" id="CHEBI:15378"/>
        <dbReference type="ChEBI" id="CHEBI:29969"/>
        <dbReference type="ChEBI" id="CHEBI:30616"/>
        <dbReference type="ChEBI" id="CHEBI:33019"/>
        <dbReference type="ChEBI" id="CHEBI:84138"/>
        <dbReference type="ChEBI" id="CHEBI:156053"/>
        <dbReference type="ChEBI" id="CHEBI:456215"/>
    </reaction>
    <physiologicalReaction direction="left-to-right" evidence="5">
        <dbReference type="Rhea" id="RHEA:83436"/>
    </physiologicalReaction>
</comment>
<dbReference type="NCBIfam" id="TIGR00462">
    <property type="entry name" value="genX"/>
    <property type="match status" value="1"/>
</dbReference>
<dbReference type="OrthoDB" id="9802326at2"/>
<dbReference type="InterPro" id="IPR045864">
    <property type="entry name" value="aa-tRNA-synth_II/BPL/LPL"/>
</dbReference>
<keyword evidence="4" id="KW-0067">ATP-binding</keyword>
<accession>A0A8J2XM72</accession>
<comment type="subunit">
    <text evidence="1">Homodimer.</text>
</comment>
<feature type="domain" description="Aminoacyl-transfer RNA synthetases class-II family profile" evidence="6">
    <location>
        <begin position="21"/>
        <end position="322"/>
    </location>
</feature>
<evidence type="ECO:0000256" key="1">
    <source>
        <dbReference type="ARBA" id="ARBA00011738"/>
    </source>
</evidence>
<keyword evidence="2 7" id="KW-0436">Ligase</keyword>
<dbReference type="Gene3D" id="3.30.930.10">
    <property type="entry name" value="Bira Bifunctional Protein, Domain 2"/>
    <property type="match status" value="1"/>
</dbReference>
<dbReference type="SUPFAM" id="SSF55681">
    <property type="entry name" value="Class II aaRS and biotin synthetases"/>
    <property type="match status" value="1"/>
</dbReference>
<dbReference type="RefSeq" id="WP_087504018.1">
    <property type="nucleotide sequence ID" value="NZ_BMDX01000001.1"/>
</dbReference>
<dbReference type="GO" id="GO:0004824">
    <property type="term" value="F:lysine-tRNA ligase activity"/>
    <property type="evidence" value="ECO:0007669"/>
    <property type="project" value="InterPro"/>
</dbReference>
<evidence type="ECO:0000256" key="5">
    <source>
        <dbReference type="ARBA" id="ARBA00052794"/>
    </source>
</evidence>
<dbReference type="NCBIfam" id="NF006828">
    <property type="entry name" value="PRK09350.1"/>
    <property type="match status" value="1"/>
</dbReference>
<keyword evidence="7" id="KW-0251">Elongation factor</keyword>
<dbReference type="FunFam" id="3.30.930.10:FF:000017">
    <property type="entry name" value="Elongation factor P--(R)-beta-lysine ligase"/>
    <property type="match status" value="1"/>
</dbReference>
<dbReference type="InterPro" id="IPR006195">
    <property type="entry name" value="aa-tRNA-synth_II"/>
</dbReference>
<dbReference type="GO" id="GO:0006430">
    <property type="term" value="P:lysyl-tRNA aminoacylation"/>
    <property type="evidence" value="ECO:0007669"/>
    <property type="project" value="InterPro"/>
</dbReference>
<evidence type="ECO:0000256" key="3">
    <source>
        <dbReference type="ARBA" id="ARBA00022741"/>
    </source>
</evidence>
<dbReference type="GO" id="GO:0005524">
    <property type="term" value="F:ATP binding"/>
    <property type="evidence" value="ECO:0007669"/>
    <property type="project" value="UniProtKB-KW"/>
</dbReference>
<dbReference type="PANTHER" id="PTHR42918:SF6">
    <property type="entry name" value="ELONGATION FACTOR P--(R)-BETA-LYSINE LIGASE"/>
    <property type="match status" value="1"/>
</dbReference>
<dbReference type="GO" id="GO:0003746">
    <property type="term" value="F:translation elongation factor activity"/>
    <property type="evidence" value="ECO:0007669"/>
    <property type="project" value="UniProtKB-KW"/>
</dbReference>
<dbReference type="Proteomes" id="UP000619743">
    <property type="component" value="Unassembled WGS sequence"/>
</dbReference>
<name>A0A8J2XM72_9GAMM</name>
<dbReference type="PROSITE" id="PS50862">
    <property type="entry name" value="AA_TRNA_LIGASE_II"/>
    <property type="match status" value="1"/>
</dbReference>
<evidence type="ECO:0000256" key="4">
    <source>
        <dbReference type="ARBA" id="ARBA00022840"/>
    </source>
</evidence>
<dbReference type="GO" id="GO:0005829">
    <property type="term" value="C:cytosol"/>
    <property type="evidence" value="ECO:0007669"/>
    <property type="project" value="TreeGrafter"/>
</dbReference>
<reference evidence="8" key="1">
    <citation type="journal article" date="2019" name="Int. J. Syst. Evol. Microbiol.">
        <title>The Global Catalogue of Microorganisms (GCM) 10K type strain sequencing project: providing services to taxonomists for standard genome sequencing and annotation.</title>
        <authorList>
            <consortium name="The Broad Institute Genomics Platform"/>
            <consortium name="The Broad Institute Genome Sequencing Center for Infectious Disease"/>
            <person name="Wu L."/>
            <person name="Ma J."/>
        </authorList>
    </citation>
    <scope>NUCLEOTIDE SEQUENCE [LARGE SCALE GENOMIC DNA]</scope>
    <source>
        <strain evidence="8">CGMCC 1.10130</strain>
    </source>
</reference>
<organism evidence="7 8">
    <name type="scientific">Neiella marina</name>
    <dbReference type="NCBI Taxonomy" id="508461"/>
    <lineage>
        <taxon>Bacteria</taxon>
        <taxon>Pseudomonadati</taxon>
        <taxon>Pseudomonadota</taxon>
        <taxon>Gammaproteobacteria</taxon>
        <taxon>Alteromonadales</taxon>
        <taxon>Echinimonadaceae</taxon>
        <taxon>Neiella</taxon>
    </lineage>
</organism>